<feature type="region of interest" description="Disordered" evidence="3">
    <location>
        <begin position="548"/>
        <end position="605"/>
    </location>
</feature>
<sequence length="908" mass="101970">VFVRRKIPMRFNAFYSAAYYLIHKLKYFPGEHHIMSDNESDDEFLSADEGEYEDGKGKTSIDEDEVDEIMDLLMNKEQISNKNESLLSANPTAKKKNSSINETTTNSIKKQEEPSNDQITKDENKKLKIGEENQEIKSAESNELRKKFMPENERPLEVSSDKDENETEEPPLESLEDMIEESLKDESKTNTENQIEDTKENHDQLIEQNEVEVDNQESPIIMEVLSENNKEIESLEIVDENQAGQQESSKEETKPKQPNELSSLKSNVKVTTDSDTIEKNEDSTSSDKNVKEIPVVKSETSIENEVENTRHDLDDLDLDDDSDEEENLNKPCENVSENVTEEVQEQPVAQDLPVKEVENECNESTTENVLNEDTPTIPESETKECTESQTNDSCDSGISVANDDIPNLEKNKQLSGEDETESSTPTSEDKPCTPENDSETQEETEPEGVDSFDEGNEWGDWGNEEIEVENKSVNQNNEKSSKSVSEKPQTQPEPPKQTQQSQAASQPHGDWGWDSWADDFLIQAAGKVSNMLESVEDQLGIPDPTKMAHVVSKEERLSPKHSPAHKNKDKVKSVEVPKTKEEPPVPQQQQQQQQTPAAPTGGSSWFGGFGASLSGLVQNTSTDLVTGGIGALEFIGKKTVDMLSDGDPGLRQARDTIAGKKKTNLSALLQEAKETSEKNPSTRAKTSDEMNFNDYFEKFQGNVNLDALEMLSNECDNKLERILRLQSHEAKQETEEVLAETQEKFSLPEDIEESQFNSDFKKDLFATTKQLKMKVTCSKLLNTWTKLKEKSKNTATEPKECFNNTISGLAELTSKCVEFYRKVADMFLATDMQARDLALQRASALQSISVMFLIELTQLTNNFAQQIADNVDPQKIVTDIYLEGSNCSSIVRDCHDLVLPILQCCIVK</sequence>
<reference evidence="4" key="1">
    <citation type="submission" date="2021-01" db="UniProtKB">
        <authorList>
            <consortium name="EnsemblMetazoa"/>
        </authorList>
    </citation>
    <scope>IDENTIFICATION</scope>
</reference>
<feature type="compositionally biased region" description="Acidic residues" evidence="3">
    <location>
        <begin position="314"/>
        <end position="326"/>
    </location>
</feature>
<evidence type="ECO:0000256" key="2">
    <source>
        <dbReference type="ARBA" id="ARBA00022553"/>
    </source>
</evidence>
<feature type="region of interest" description="Disordered" evidence="3">
    <location>
        <begin position="81"/>
        <end position="516"/>
    </location>
</feature>
<feature type="compositionally biased region" description="Polar residues" evidence="3">
    <location>
        <begin position="259"/>
        <end position="274"/>
    </location>
</feature>
<organism evidence="4 5">
    <name type="scientific">Clytia hemisphaerica</name>
    <dbReference type="NCBI Taxonomy" id="252671"/>
    <lineage>
        <taxon>Eukaryota</taxon>
        <taxon>Metazoa</taxon>
        <taxon>Cnidaria</taxon>
        <taxon>Hydrozoa</taxon>
        <taxon>Hydroidolina</taxon>
        <taxon>Leptothecata</taxon>
        <taxon>Obeliida</taxon>
        <taxon>Clytiidae</taxon>
        <taxon>Clytia</taxon>
    </lineage>
</organism>
<evidence type="ECO:0000313" key="4">
    <source>
        <dbReference type="EnsemblMetazoa" id="CLYHEMP021858.1"/>
    </source>
</evidence>
<feature type="compositionally biased region" description="Low complexity" evidence="3">
    <location>
        <begin position="587"/>
        <end position="603"/>
    </location>
</feature>
<dbReference type="Proteomes" id="UP000594262">
    <property type="component" value="Unplaced"/>
</dbReference>
<feature type="compositionally biased region" description="Polar residues" evidence="3">
    <location>
        <begin position="98"/>
        <end position="108"/>
    </location>
</feature>
<dbReference type="Pfam" id="PF05334">
    <property type="entry name" value="DUF719"/>
    <property type="match status" value="1"/>
</dbReference>
<keyword evidence="2" id="KW-0597">Phosphoprotein</keyword>
<dbReference type="OrthoDB" id="5597648at2759"/>
<evidence type="ECO:0000256" key="3">
    <source>
        <dbReference type="SAM" id="MobiDB-lite"/>
    </source>
</evidence>
<accession>A0A7M5XEX1</accession>
<protein>
    <submittedName>
        <fullName evidence="4">Uncharacterized protein</fullName>
    </submittedName>
</protein>
<feature type="compositionally biased region" description="Polar residues" evidence="3">
    <location>
        <begin position="362"/>
        <end position="379"/>
    </location>
</feature>
<comment type="similarity">
    <text evidence="1">Belongs to the FAM114 family.</text>
</comment>
<dbReference type="PANTHER" id="PTHR12842:SF6">
    <property type="entry name" value="FI01459P"/>
    <property type="match status" value="1"/>
</dbReference>
<name>A0A7M5XEX1_9CNID</name>
<feature type="compositionally biased region" description="Basic and acidic residues" evidence="3">
    <location>
        <begin position="109"/>
        <end position="162"/>
    </location>
</feature>
<feature type="compositionally biased region" description="Basic and acidic residues" evidence="3">
    <location>
        <begin position="196"/>
        <end position="205"/>
    </location>
</feature>
<feature type="compositionally biased region" description="Acidic residues" evidence="3">
    <location>
        <begin position="436"/>
        <end position="467"/>
    </location>
</feature>
<feature type="compositionally biased region" description="Low complexity" evidence="3">
    <location>
        <begin position="486"/>
        <end position="502"/>
    </location>
</feature>
<evidence type="ECO:0000256" key="1">
    <source>
        <dbReference type="ARBA" id="ARBA00006903"/>
    </source>
</evidence>
<dbReference type="EnsemblMetazoa" id="CLYHEMT021858.1">
    <property type="protein sequence ID" value="CLYHEMP021858.1"/>
    <property type="gene ID" value="CLYHEMG021858"/>
</dbReference>
<dbReference type="AlphaFoldDB" id="A0A7M5XEX1"/>
<proteinExistence type="inferred from homology"/>
<feature type="compositionally biased region" description="Polar residues" evidence="3">
    <location>
        <begin position="387"/>
        <end position="396"/>
    </location>
</feature>
<keyword evidence="5" id="KW-1185">Reference proteome</keyword>
<feature type="compositionally biased region" description="Basic and acidic residues" evidence="3">
    <location>
        <begin position="570"/>
        <end position="583"/>
    </location>
</feature>
<dbReference type="PANTHER" id="PTHR12842">
    <property type="entry name" value="FI01459P"/>
    <property type="match status" value="1"/>
</dbReference>
<feature type="compositionally biased region" description="Acidic residues" evidence="3">
    <location>
        <begin position="163"/>
        <end position="180"/>
    </location>
</feature>
<evidence type="ECO:0000313" key="5">
    <source>
        <dbReference type="Proteomes" id="UP000594262"/>
    </source>
</evidence>
<dbReference type="InterPro" id="IPR007998">
    <property type="entry name" value="DUF719"/>
</dbReference>
<feature type="compositionally biased region" description="Basic and acidic residues" evidence="3">
    <location>
        <begin position="248"/>
        <end position="257"/>
    </location>
</feature>
<feature type="compositionally biased region" description="Polar residues" evidence="3">
    <location>
        <begin position="81"/>
        <end position="91"/>
    </location>
</feature>